<evidence type="ECO:0000313" key="1">
    <source>
        <dbReference type="EMBL" id="GAH06880.1"/>
    </source>
</evidence>
<organism evidence="1">
    <name type="scientific">marine sediment metagenome</name>
    <dbReference type="NCBI Taxonomy" id="412755"/>
    <lineage>
        <taxon>unclassified sequences</taxon>
        <taxon>metagenomes</taxon>
        <taxon>ecological metagenomes</taxon>
    </lineage>
</organism>
<dbReference type="EMBL" id="BART01036019">
    <property type="protein sequence ID" value="GAH06880.1"/>
    <property type="molecule type" value="Genomic_DNA"/>
</dbReference>
<accession>X1DEY1</accession>
<sequence>IKVEASLYNEALKGKVGAIAIWLFNRKPKEWRTVQHIRHIIEETEKIIAGVSAKEVDEQFDALVNKK</sequence>
<feature type="non-terminal residue" evidence="1">
    <location>
        <position position="1"/>
    </location>
</feature>
<protein>
    <submittedName>
        <fullName evidence="1">Uncharacterized protein</fullName>
    </submittedName>
</protein>
<proteinExistence type="predicted"/>
<comment type="caution">
    <text evidence="1">The sequence shown here is derived from an EMBL/GenBank/DDBJ whole genome shotgun (WGS) entry which is preliminary data.</text>
</comment>
<name>X1DEY1_9ZZZZ</name>
<gene>
    <name evidence="1" type="ORF">S01H4_60922</name>
</gene>
<reference evidence="1" key="1">
    <citation type="journal article" date="2014" name="Front. Microbiol.">
        <title>High frequency of phylogenetically diverse reductive dehalogenase-homologous genes in deep subseafloor sedimentary metagenomes.</title>
        <authorList>
            <person name="Kawai M."/>
            <person name="Futagami T."/>
            <person name="Toyoda A."/>
            <person name="Takaki Y."/>
            <person name="Nishi S."/>
            <person name="Hori S."/>
            <person name="Arai W."/>
            <person name="Tsubouchi T."/>
            <person name="Morono Y."/>
            <person name="Uchiyama I."/>
            <person name="Ito T."/>
            <person name="Fujiyama A."/>
            <person name="Inagaki F."/>
            <person name="Takami H."/>
        </authorList>
    </citation>
    <scope>NUCLEOTIDE SEQUENCE</scope>
    <source>
        <strain evidence="1">Expedition CK06-06</strain>
    </source>
</reference>
<dbReference type="AlphaFoldDB" id="X1DEY1"/>